<evidence type="ECO:0000313" key="5">
    <source>
        <dbReference type="Proteomes" id="UP000199671"/>
    </source>
</evidence>
<comment type="catalytic activity">
    <reaction evidence="2">
        <text>L-glutamine + H2O = L-glutamate + NH4(+)</text>
        <dbReference type="Rhea" id="RHEA:15889"/>
        <dbReference type="ChEBI" id="CHEBI:15377"/>
        <dbReference type="ChEBI" id="CHEBI:28938"/>
        <dbReference type="ChEBI" id="CHEBI:29985"/>
        <dbReference type="ChEBI" id="CHEBI:58359"/>
        <dbReference type="EC" id="3.5.1.2"/>
    </reaction>
</comment>
<dbReference type="GO" id="GO:0071555">
    <property type="term" value="P:cell wall organization"/>
    <property type="evidence" value="ECO:0007669"/>
    <property type="project" value="UniProtKB-KW"/>
</dbReference>
<dbReference type="InterPro" id="IPR033949">
    <property type="entry name" value="CobQ_GATase1"/>
</dbReference>
<protein>
    <recommendedName>
        <fullName evidence="2">Lipid II isoglutaminyl synthase (glutamine-hydrolyzing) subunit GatD</fullName>
        <ecNumber evidence="2">6.3.5.13</ecNumber>
    </recommendedName>
    <alternativeName>
        <fullName evidence="2">Lipid II isoglutaminyl synthase glutaminase subunit</fullName>
        <ecNumber evidence="2">3.5.1.2</ecNumber>
    </alternativeName>
</protein>
<name>A0A1G9S4C7_9ACTO</name>
<dbReference type="InterPro" id="IPR043702">
    <property type="entry name" value="Lipid_II_synth_GatD"/>
</dbReference>
<dbReference type="GO" id="GO:0140282">
    <property type="term" value="F:carbon-nitrogen ligase activity on lipid II"/>
    <property type="evidence" value="ECO:0007669"/>
    <property type="project" value="UniProtKB-UniRule"/>
</dbReference>
<dbReference type="GO" id="GO:0008360">
    <property type="term" value="P:regulation of cell shape"/>
    <property type="evidence" value="ECO:0007669"/>
    <property type="project" value="UniProtKB-KW"/>
</dbReference>
<feature type="active site" evidence="2">
    <location>
        <position position="206"/>
    </location>
</feature>
<keyword evidence="2" id="KW-0436">Ligase</keyword>
<comment type="subunit">
    <text evidence="2">Forms a heterodimer with MurT.</text>
</comment>
<dbReference type="EMBL" id="FNHU01000001">
    <property type="protein sequence ID" value="SDM30254.1"/>
    <property type="molecule type" value="Genomic_DNA"/>
</dbReference>
<dbReference type="PANTHER" id="PTHR21343">
    <property type="entry name" value="DETHIOBIOTIN SYNTHETASE"/>
    <property type="match status" value="1"/>
</dbReference>
<keyword evidence="2" id="KW-0961">Cell wall biogenesis/degradation</keyword>
<dbReference type="HAMAP" id="MF_02213">
    <property type="entry name" value="Lipid_II_synth_GatD"/>
    <property type="match status" value="1"/>
</dbReference>
<dbReference type="EC" id="3.5.1.2" evidence="2"/>
<gene>
    <name evidence="2" type="primary">gatD</name>
    <name evidence="4" type="ORF">SAMN04487766_101279</name>
</gene>
<comment type="similarity">
    <text evidence="2">Belongs to the CobB/CobQ family. GatD subfamily.</text>
</comment>
<dbReference type="EC" id="6.3.5.13" evidence="2"/>
<dbReference type="PANTHER" id="PTHR21343:SF9">
    <property type="entry name" value="LIPID II ISOGLUTAMINYL SYNTHASE (GLUTAMINE-HYDROLYZING) SUBUNIT GATD"/>
    <property type="match status" value="1"/>
</dbReference>
<dbReference type="CDD" id="cd01750">
    <property type="entry name" value="GATase1_CobQ"/>
    <property type="match status" value="1"/>
</dbReference>
<dbReference type="InterPro" id="IPR011698">
    <property type="entry name" value="GATase_3"/>
</dbReference>
<dbReference type="SUPFAM" id="SSF52317">
    <property type="entry name" value="Class I glutamine amidotransferase-like"/>
    <property type="match status" value="1"/>
</dbReference>
<evidence type="ECO:0000259" key="3">
    <source>
        <dbReference type="Pfam" id="PF07685"/>
    </source>
</evidence>
<dbReference type="AlphaFoldDB" id="A0A1G9S4C7"/>
<sequence length="254" mass="26986">MSAEPTVYAHADAGPARGRIRILQLYPRDMNIYGDWGNLLTLARRGQWHGYDVELHSYNPGDALPGEVDLVLGGGGQDSGQERIKDDLIGIGPRLRQWADDGVPMLVICGLYQLFGHRFVTGEGSEIPGIGLLDAQTVAGPGRLIGNIVLDSPEFGRVVGYENHSGLTALGPGAEPLGTVRSGAGNNGKDGAEGARFKHVIGTYLHGPLLPKNPAVADWLLQRAVELHGGAWDPLPIDDADARRASSVAAARPR</sequence>
<feature type="active site" description="Nucleophile" evidence="2">
    <location>
        <position position="109"/>
    </location>
</feature>
<comment type="pathway">
    <text evidence="2">Cell wall biogenesis; peptidoglycan biosynthesis.</text>
</comment>
<evidence type="ECO:0000313" key="4">
    <source>
        <dbReference type="EMBL" id="SDM30254.1"/>
    </source>
</evidence>
<proteinExistence type="inferred from homology"/>
<dbReference type="GO" id="GO:0004359">
    <property type="term" value="F:glutaminase activity"/>
    <property type="evidence" value="ECO:0007669"/>
    <property type="project" value="UniProtKB-UniRule"/>
</dbReference>
<keyword evidence="1 2" id="KW-0315">Glutamine amidotransferase</keyword>
<dbReference type="Proteomes" id="UP000199671">
    <property type="component" value="Unassembled WGS sequence"/>
</dbReference>
<dbReference type="UniPathway" id="UPA00219"/>
<evidence type="ECO:0000256" key="2">
    <source>
        <dbReference type="HAMAP-Rule" id="MF_02213"/>
    </source>
</evidence>
<comment type="catalytic activity">
    <reaction evidence="2">
        <text>beta-D-GlcNAc-(1-&gt;4)-Mur2Ac(oyl-L-Ala-gamma-D-Glu-L-Lys-D-Ala-D-Ala)-di-trans,octa-cis-undecaprenyl diphosphate + L-glutamine + ATP + H2O = beta-D-GlcNAc-(1-&gt;4)-Mur2Ac(oyl-L-Ala-D-isoglutaminyl-L-Lys-D-Ala-D-Ala)-di-trans,octa-cis-undecaprenyl diphosphate + L-glutamate + ADP + phosphate + H(+)</text>
        <dbReference type="Rhea" id="RHEA:57928"/>
        <dbReference type="ChEBI" id="CHEBI:15377"/>
        <dbReference type="ChEBI" id="CHEBI:15378"/>
        <dbReference type="ChEBI" id="CHEBI:29985"/>
        <dbReference type="ChEBI" id="CHEBI:30616"/>
        <dbReference type="ChEBI" id="CHEBI:43474"/>
        <dbReference type="ChEBI" id="CHEBI:58359"/>
        <dbReference type="ChEBI" id="CHEBI:60033"/>
        <dbReference type="ChEBI" id="CHEBI:62233"/>
        <dbReference type="ChEBI" id="CHEBI:456216"/>
        <dbReference type="EC" id="6.3.5.13"/>
    </reaction>
</comment>
<keyword evidence="2" id="KW-0133">Cell shape</keyword>
<dbReference type="OrthoDB" id="9782045at2"/>
<dbReference type="InterPro" id="IPR029062">
    <property type="entry name" value="Class_I_gatase-like"/>
</dbReference>
<reference evidence="4 5" key="1">
    <citation type="submission" date="2016-10" db="EMBL/GenBank/DDBJ databases">
        <authorList>
            <person name="de Groot N.N."/>
        </authorList>
    </citation>
    <scope>NUCLEOTIDE SEQUENCE [LARGE SCALE GENOMIC DNA]</scope>
    <source>
        <strain evidence="4 5">KPR-7B</strain>
    </source>
</reference>
<keyword evidence="2" id="KW-0378">Hydrolase</keyword>
<keyword evidence="2" id="KW-0573">Peptidoglycan synthesis</keyword>
<dbReference type="Pfam" id="PF07685">
    <property type="entry name" value="GATase_3"/>
    <property type="match status" value="1"/>
</dbReference>
<dbReference type="RefSeq" id="WP_092607158.1">
    <property type="nucleotide sequence ID" value="NZ_FNHU01000001.1"/>
</dbReference>
<feature type="domain" description="CobB/CobQ-like glutamine amidotransferase" evidence="3">
    <location>
        <begin position="22"/>
        <end position="213"/>
    </location>
</feature>
<feature type="binding site" evidence="2">
    <location>
        <position position="143"/>
    </location>
    <ligand>
        <name>substrate</name>
    </ligand>
</feature>
<accession>A0A1G9S4C7</accession>
<comment type="function">
    <text evidence="2">The lipid II isoglutaminyl synthase complex catalyzes the formation of alpha-D-isoglutamine in the cell wall lipid II stem peptide. The GatD subunit catalyzes the hydrolysis of glutamine to glutamate and ammonia. The resulting ammonia molecule is channeled to the active site of MurT.</text>
</comment>
<dbReference type="GO" id="GO:0009236">
    <property type="term" value="P:cobalamin biosynthetic process"/>
    <property type="evidence" value="ECO:0007669"/>
    <property type="project" value="InterPro"/>
</dbReference>
<dbReference type="PROSITE" id="PS51274">
    <property type="entry name" value="GATASE_COBBQ"/>
    <property type="match status" value="1"/>
</dbReference>
<evidence type="ECO:0000256" key="1">
    <source>
        <dbReference type="ARBA" id="ARBA00022962"/>
    </source>
</evidence>
<dbReference type="GO" id="GO:0009252">
    <property type="term" value="P:peptidoglycan biosynthetic process"/>
    <property type="evidence" value="ECO:0007669"/>
    <property type="project" value="UniProtKB-UniRule"/>
</dbReference>
<organism evidence="4 5">
    <name type="scientific">Actinomyces ruminicola</name>
    <dbReference type="NCBI Taxonomy" id="332524"/>
    <lineage>
        <taxon>Bacteria</taxon>
        <taxon>Bacillati</taxon>
        <taxon>Actinomycetota</taxon>
        <taxon>Actinomycetes</taxon>
        <taxon>Actinomycetales</taxon>
        <taxon>Actinomycetaceae</taxon>
        <taxon>Actinomyces</taxon>
    </lineage>
</organism>